<comment type="caution">
    <text evidence="1">The sequence shown here is derived from an EMBL/GenBank/DDBJ whole genome shotgun (WGS) entry which is preliminary data.</text>
</comment>
<gene>
    <name evidence="1" type="ORF">ACBP88_08810</name>
</gene>
<protein>
    <submittedName>
        <fullName evidence="1">Uncharacterized protein</fullName>
    </submittedName>
</protein>
<accession>A0ABV4ICI3</accession>
<dbReference type="EMBL" id="JBGJLR010000008">
    <property type="protein sequence ID" value="MEZ2739553.1"/>
    <property type="molecule type" value="Genomic_DNA"/>
</dbReference>
<proteinExistence type="predicted"/>
<sequence>MSSLYESMTGALREHWKTHNNAYPQRFELTASAHAALVENRELVVKSMNYSNRSALGEDFLGVPIVVSDAGNVMVAVDGSVVPLG</sequence>
<dbReference type="Proteomes" id="UP001567350">
    <property type="component" value="Unassembled WGS sequence"/>
</dbReference>
<dbReference type="RefSeq" id="WP_370893998.1">
    <property type="nucleotide sequence ID" value="NZ_JBGJLR010000008.1"/>
</dbReference>
<keyword evidence="2" id="KW-1185">Reference proteome</keyword>
<evidence type="ECO:0000313" key="1">
    <source>
        <dbReference type="EMBL" id="MEZ2739553.1"/>
    </source>
</evidence>
<organism evidence="1 2">
    <name type="scientific">Comamonas jiangduensis</name>
    <dbReference type="NCBI Taxonomy" id="1194168"/>
    <lineage>
        <taxon>Bacteria</taxon>
        <taxon>Pseudomonadati</taxon>
        <taxon>Pseudomonadota</taxon>
        <taxon>Betaproteobacteria</taxon>
        <taxon>Burkholderiales</taxon>
        <taxon>Comamonadaceae</taxon>
        <taxon>Comamonas</taxon>
    </lineage>
</organism>
<evidence type="ECO:0000313" key="2">
    <source>
        <dbReference type="Proteomes" id="UP001567350"/>
    </source>
</evidence>
<name>A0ABV4ICI3_9BURK</name>
<reference evidence="1 2" key="1">
    <citation type="submission" date="2024-08" db="EMBL/GenBank/DDBJ databases">
        <authorList>
            <person name="Feng Z."/>
            <person name="Ronholm J."/>
        </authorList>
    </citation>
    <scope>NUCLEOTIDE SEQUENCE [LARGE SCALE GENOMIC DNA]</scope>
    <source>
        <strain evidence="1 2">4-AB0-8</strain>
    </source>
</reference>